<dbReference type="PROSITE" id="PS51071">
    <property type="entry name" value="HTH_RPIR"/>
    <property type="match status" value="1"/>
</dbReference>
<keyword evidence="7" id="KW-1185">Reference proteome</keyword>
<dbReference type="InterPro" id="IPR047640">
    <property type="entry name" value="RpiR-like"/>
</dbReference>
<protein>
    <submittedName>
        <fullName evidence="6">MurR/RpiR family transcriptional regulator</fullName>
    </submittedName>
</protein>
<evidence type="ECO:0000313" key="7">
    <source>
        <dbReference type="Proteomes" id="UP001285154"/>
    </source>
</evidence>
<dbReference type="CDD" id="cd05013">
    <property type="entry name" value="SIS_RpiR"/>
    <property type="match status" value="1"/>
</dbReference>
<dbReference type="InterPro" id="IPR036388">
    <property type="entry name" value="WH-like_DNA-bd_sf"/>
</dbReference>
<dbReference type="SUPFAM" id="SSF46689">
    <property type="entry name" value="Homeodomain-like"/>
    <property type="match status" value="1"/>
</dbReference>
<dbReference type="Pfam" id="PF01418">
    <property type="entry name" value="HTH_6"/>
    <property type="match status" value="1"/>
</dbReference>
<keyword evidence="1" id="KW-0805">Transcription regulation</keyword>
<dbReference type="PROSITE" id="PS51464">
    <property type="entry name" value="SIS"/>
    <property type="match status" value="1"/>
</dbReference>
<dbReference type="Pfam" id="PF01380">
    <property type="entry name" value="SIS"/>
    <property type="match status" value="1"/>
</dbReference>
<dbReference type="InterPro" id="IPR009057">
    <property type="entry name" value="Homeodomain-like_sf"/>
</dbReference>
<feature type="domain" description="SIS" evidence="5">
    <location>
        <begin position="142"/>
        <end position="284"/>
    </location>
</feature>
<dbReference type="PANTHER" id="PTHR30514">
    <property type="entry name" value="GLUCOKINASE"/>
    <property type="match status" value="1"/>
</dbReference>
<dbReference type="PANTHER" id="PTHR30514:SF18">
    <property type="entry name" value="RPIR-FAMILY TRANSCRIPTIONAL REGULATOR"/>
    <property type="match status" value="1"/>
</dbReference>
<accession>A0ABU5A914</accession>
<dbReference type="InterPro" id="IPR001347">
    <property type="entry name" value="SIS_dom"/>
</dbReference>
<dbReference type="EMBL" id="JAVIIQ010000011">
    <property type="protein sequence ID" value="MDX8534199.1"/>
    <property type="molecule type" value="Genomic_DNA"/>
</dbReference>
<proteinExistence type="predicted"/>
<dbReference type="InterPro" id="IPR000281">
    <property type="entry name" value="HTH_RpiR"/>
</dbReference>
<dbReference type="Gene3D" id="1.10.10.10">
    <property type="entry name" value="Winged helix-like DNA-binding domain superfamily/Winged helix DNA-binding domain"/>
    <property type="match status" value="1"/>
</dbReference>
<evidence type="ECO:0000256" key="3">
    <source>
        <dbReference type="ARBA" id="ARBA00023163"/>
    </source>
</evidence>
<dbReference type="Gene3D" id="3.40.50.10490">
    <property type="entry name" value="Glucose-6-phosphate isomerase like protein, domain 1"/>
    <property type="match status" value="1"/>
</dbReference>
<dbReference type="SUPFAM" id="SSF53697">
    <property type="entry name" value="SIS domain"/>
    <property type="match status" value="1"/>
</dbReference>
<evidence type="ECO:0000256" key="2">
    <source>
        <dbReference type="ARBA" id="ARBA00023125"/>
    </source>
</evidence>
<evidence type="ECO:0000313" key="6">
    <source>
        <dbReference type="EMBL" id="MDX8534199.1"/>
    </source>
</evidence>
<dbReference type="InterPro" id="IPR035472">
    <property type="entry name" value="RpiR-like_SIS"/>
</dbReference>
<reference evidence="6 7" key="1">
    <citation type="submission" date="2023-08" db="EMBL/GenBank/DDBJ databases">
        <title>Implementing the SeqCode for naming new Mesorhizobium species isolated from Vachellia karroo root nodules.</title>
        <authorList>
            <person name="Van Lill M."/>
        </authorList>
    </citation>
    <scope>NUCLEOTIDE SEQUENCE [LARGE SCALE GENOMIC DNA]</scope>
    <source>
        <strain evidence="6 7">VK25D</strain>
    </source>
</reference>
<keyword evidence="2" id="KW-0238">DNA-binding</keyword>
<dbReference type="InterPro" id="IPR046348">
    <property type="entry name" value="SIS_dom_sf"/>
</dbReference>
<sequence>MQPEARGRKLLFMLEPAFRSRLLEAFDAMPRQLRAAAQWVLDNPRDVALLSMREQAKLAGVNPASMTRLAQRMGFSGYDGLRDLHAETLRRGETEFSGKAEALVARRRQSGDGALAFDLAETLERHMAALCRPEALDAVKGAAAALAAAGSIYVLGYRSSYPVACHFAYVYGLAGGKVRLLDGPGGTGPDALREAKKGDALLAVSVKPYTRAAVELVDYALAMGLEIVAITDSVVSPLVARARAAVIVPTESPSFFHTMAPAFAVAETLAAMLAASAGEPALEAVRAMERQFQSLSTHIRGRQIP</sequence>
<keyword evidence="3" id="KW-0804">Transcription</keyword>
<name>A0ABU5A914_9HYPH</name>
<feature type="domain" description="HTH rpiR-type" evidence="4">
    <location>
        <begin position="16"/>
        <end position="92"/>
    </location>
</feature>
<dbReference type="RefSeq" id="WP_320319303.1">
    <property type="nucleotide sequence ID" value="NZ_JAVIIR010000012.1"/>
</dbReference>
<gene>
    <name evidence="6" type="ORF">RFM42_24620</name>
</gene>
<evidence type="ECO:0000256" key="1">
    <source>
        <dbReference type="ARBA" id="ARBA00023015"/>
    </source>
</evidence>
<evidence type="ECO:0000259" key="4">
    <source>
        <dbReference type="PROSITE" id="PS51071"/>
    </source>
</evidence>
<comment type="caution">
    <text evidence="6">The sequence shown here is derived from an EMBL/GenBank/DDBJ whole genome shotgun (WGS) entry which is preliminary data.</text>
</comment>
<dbReference type="Proteomes" id="UP001285154">
    <property type="component" value="Unassembled WGS sequence"/>
</dbReference>
<organism evidence="6 7">
    <name type="scientific">Mesorhizobium vachelliae</name>
    <dbReference type="NCBI Taxonomy" id="3072309"/>
    <lineage>
        <taxon>Bacteria</taxon>
        <taxon>Pseudomonadati</taxon>
        <taxon>Pseudomonadota</taxon>
        <taxon>Alphaproteobacteria</taxon>
        <taxon>Hyphomicrobiales</taxon>
        <taxon>Phyllobacteriaceae</taxon>
        <taxon>Mesorhizobium</taxon>
    </lineage>
</organism>
<evidence type="ECO:0000259" key="5">
    <source>
        <dbReference type="PROSITE" id="PS51464"/>
    </source>
</evidence>